<keyword evidence="3" id="KW-1185">Reference proteome</keyword>
<name>A0A843XDE0_COLES</name>
<feature type="compositionally biased region" description="Polar residues" evidence="1">
    <location>
        <begin position="36"/>
        <end position="57"/>
    </location>
</feature>
<feature type="compositionally biased region" description="Polar residues" evidence="1">
    <location>
        <begin position="557"/>
        <end position="581"/>
    </location>
</feature>
<feature type="compositionally biased region" description="Basic and acidic residues" evidence="1">
    <location>
        <begin position="200"/>
        <end position="239"/>
    </location>
</feature>
<feature type="compositionally biased region" description="Polar residues" evidence="1">
    <location>
        <begin position="429"/>
        <end position="471"/>
    </location>
</feature>
<feature type="compositionally biased region" description="Basic and acidic residues" evidence="1">
    <location>
        <begin position="472"/>
        <end position="483"/>
    </location>
</feature>
<feature type="compositionally biased region" description="Basic and acidic residues" evidence="1">
    <location>
        <begin position="127"/>
        <end position="141"/>
    </location>
</feature>
<protein>
    <submittedName>
        <fullName evidence="2">Uncharacterized protein</fullName>
    </submittedName>
</protein>
<feature type="compositionally biased region" description="Polar residues" evidence="1">
    <location>
        <begin position="407"/>
        <end position="420"/>
    </location>
</feature>
<feature type="compositionally biased region" description="Low complexity" evidence="1">
    <location>
        <begin position="250"/>
        <end position="263"/>
    </location>
</feature>
<organism evidence="2 3">
    <name type="scientific">Colocasia esculenta</name>
    <name type="common">Wild taro</name>
    <name type="synonym">Arum esculentum</name>
    <dbReference type="NCBI Taxonomy" id="4460"/>
    <lineage>
        <taxon>Eukaryota</taxon>
        <taxon>Viridiplantae</taxon>
        <taxon>Streptophyta</taxon>
        <taxon>Embryophyta</taxon>
        <taxon>Tracheophyta</taxon>
        <taxon>Spermatophyta</taxon>
        <taxon>Magnoliopsida</taxon>
        <taxon>Liliopsida</taxon>
        <taxon>Araceae</taxon>
        <taxon>Aroideae</taxon>
        <taxon>Colocasieae</taxon>
        <taxon>Colocasia</taxon>
    </lineage>
</organism>
<proteinExistence type="predicted"/>
<gene>
    <name evidence="2" type="ORF">Taro_050239</name>
</gene>
<dbReference type="EMBL" id="NMUH01007439">
    <property type="protein sequence ID" value="MQM17270.1"/>
    <property type="molecule type" value="Genomic_DNA"/>
</dbReference>
<accession>A0A843XDE0</accession>
<feature type="compositionally biased region" description="Polar residues" evidence="1">
    <location>
        <begin position="679"/>
        <end position="706"/>
    </location>
</feature>
<feature type="compositionally biased region" description="Polar residues" evidence="1">
    <location>
        <begin position="264"/>
        <end position="276"/>
    </location>
</feature>
<feature type="compositionally biased region" description="Polar residues" evidence="1">
    <location>
        <begin position="379"/>
        <end position="399"/>
    </location>
</feature>
<sequence>QGTDVKESGQKSNNVSQDFTRPPDIVSPPSGLKNAAANQHNSKQDSKQSITPSSSTEEGPPNEEVSNTADKNGLKNAAVNQDNLEQDSKASTTSSSSRNQGPPKEEVSNTADKKGSSTSGQGINYKESGHKSHNISKDSTKPVDNVSLPLGSKDVAVSQDNSEQQSKASTTSSSSMRQGPPKEEDLKQSPPPSSSTKQGPPKEEVSDTADKKDSSFSEQGTNDKESVNKSDNISKDSTKPVDNVSPPSGSKNAAENQENSNQNLKQSTKPSSSTNEGPPKVDNVSPPSASKNAPANQDNPEQDSKTSTRSSSSKNQGITLQNGSRQFTNECPSAASLSGQGTNDMNSGQKSDDNISKDSTKQEGNVSPPVGSKNEAEKQYNSNQDLKQSTTPSSSTNEGTPKVDNVSPPSASKNAPANQDNPEHDSKTSTRSSGSKNQGIALQNGSRQFTNECSSAASPSGQGTNDMNSGQKSDDNISKDSTKQEGNVSPPVGSKNEVEKQDNSNQDLKQSTTPSSSTNEGTPKGTNYKESGQKSHISKASTKPMDNVSPPLGSKNAAVNQDDSEQNSKASTTSSGSTNQGPPKEEVSNTADKKGSKNAAVNQDNSEQDSKASTTLSSSRNQGPPKEEVSNTADKKGSSPSGQGTNDKESGHKSDNNISKDSTKPVGNVSPPSGWKNAAANQDSHNSVTGSEQTGSPSAGTSQSPS</sequence>
<feature type="compositionally biased region" description="Polar residues" evidence="1">
    <location>
        <begin position="285"/>
        <end position="299"/>
    </location>
</feature>
<feature type="compositionally biased region" description="Basic and acidic residues" evidence="1">
    <location>
        <begin position="646"/>
        <end position="655"/>
    </location>
</feature>
<feature type="compositionally biased region" description="Polar residues" evidence="1">
    <location>
        <begin position="599"/>
        <end position="622"/>
    </location>
</feature>
<evidence type="ECO:0000313" key="3">
    <source>
        <dbReference type="Proteomes" id="UP000652761"/>
    </source>
</evidence>
<feature type="compositionally biased region" description="Polar residues" evidence="1">
    <location>
        <begin position="503"/>
        <end position="541"/>
    </location>
</feature>
<feature type="compositionally biased region" description="Polar residues" evidence="1">
    <location>
        <begin position="10"/>
        <end position="19"/>
    </location>
</feature>
<feature type="compositionally biased region" description="Low complexity" evidence="1">
    <location>
        <begin position="305"/>
        <end position="314"/>
    </location>
</feature>
<feature type="compositionally biased region" description="Basic and acidic residues" evidence="1">
    <location>
        <begin position="350"/>
        <end position="361"/>
    </location>
</feature>
<reference evidence="2" key="1">
    <citation type="submission" date="2017-07" db="EMBL/GenBank/DDBJ databases">
        <title>Taro Niue Genome Assembly and Annotation.</title>
        <authorList>
            <person name="Atibalentja N."/>
            <person name="Keating K."/>
            <person name="Fields C.J."/>
        </authorList>
    </citation>
    <scope>NUCLEOTIDE SEQUENCE</scope>
    <source>
        <strain evidence="2">Niue_2</strain>
        <tissue evidence="2">Leaf</tissue>
    </source>
</reference>
<dbReference type="Proteomes" id="UP000652761">
    <property type="component" value="Unassembled WGS sequence"/>
</dbReference>
<feature type="non-terminal residue" evidence="2">
    <location>
        <position position="706"/>
    </location>
</feature>
<feature type="compositionally biased region" description="Basic and acidic residues" evidence="1">
    <location>
        <begin position="625"/>
        <end position="637"/>
    </location>
</feature>
<feature type="compositionally biased region" description="Low complexity" evidence="1">
    <location>
        <begin position="162"/>
        <end position="175"/>
    </location>
</feature>
<comment type="caution">
    <text evidence="2">The sequence shown here is derived from an EMBL/GenBank/DDBJ whole genome shotgun (WGS) entry which is preliminary data.</text>
</comment>
<feature type="compositionally biased region" description="Basic and acidic residues" evidence="1">
    <location>
        <begin position="583"/>
        <end position="595"/>
    </location>
</feature>
<feature type="compositionally biased region" description="Polar residues" evidence="1">
    <location>
        <begin position="315"/>
        <end position="349"/>
    </location>
</feature>
<feature type="region of interest" description="Disordered" evidence="1">
    <location>
        <begin position="1"/>
        <end position="706"/>
    </location>
</feature>
<dbReference type="AlphaFoldDB" id="A0A843XDE0"/>
<evidence type="ECO:0000313" key="2">
    <source>
        <dbReference type="EMBL" id="MQM17270.1"/>
    </source>
</evidence>
<feature type="compositionally biased region" description="Basic and acidic residues" evidence="1">
    <location>
        <begin position="103"/>
        <end position="115"/>
    </location>
</feature>
<evidence type="ECO:0000256" key="1">
    <source>
        <dbReference type="SAM" id="MobiDB-lite"/>
    </source>
</evidence>